<protein>
    <submittedName>
        <fullName evidence="7">S-adenosylmethionine decarboxylase proenzyme</fullName>
    </submittedName>
</protein>
<evidence type="ECO:0000256" key="3">
    <source>
        <dbReference type="ARBA" id="ARBA00023066"/>
    </source>
</evidence>
<evidence type="ECO:0000256" key="6">
    <source>
        <dbReference type="SAM" id="SignalP"/>
    </source>
</evidence>
<evidence type="ECO:0000313" key="7">
    <source>
        <dbReference type="EMBL" id="KAB7497375.1"/>
    </source>
</evidence>
<keyword evidence="4" id="KW-0620">Polyamine biosynthesis</keyword>
<comment type="caution">
    <text evidence="7">The sequence shown here is derived from an EMBL/GenBank/DDBJ whole genome shotgun (WGS) entry which is preliminary data.</text>
</comment>
<dbReference type="GO" id="GO:0005829">
    <property type="term" value="C:cytosol"/>
    <property type="evidence" value="ECO:0007669"/>
    <property type="project" value="TreeGrafter"/>
</dbReference>
<feature type="chain" id="PRO_5024434505" evidence="6">
    <location>
        <begin position="35"/>
        <end position="285"/>
    </location>
</feature>
<evidence type="ECO:0000256" key="2">
    <source>
        <dbReference type="ARBA" id="ARBA00008466"/>
    </source>
</evidence>
<dbReference type="PANTHER" id="PTHR11570">
    <property type="entry name" value="S-ADENOSYLMETHIONINE DECARBOXYLASE"/>
    <property type="match status" value="1"/>
</dbReference>
<accession>A0A5N5STY4</accession>
<dbReference type="EMBL" id="SEYY01020349">
    <property type="protein sequence ID" value="KAB7497375.1"/>
    <property type="molecule type" value="Genomic_DNA"/>
</dbReference>
<dbReference type="InterPro" id="IPR048283">
    <property type="entry name" value="AdoMetDC-like"/>
</dbReference>
<evidence type="ECO:0000256" key="4">
    <source>
        <dbReference type="ARBA" id="ARBA00023115"/>
    </source>
</evidence>
<gene>
    <name evidence="7" type="primary">SamDC_1</name>
    <name evidence="7" type="ORF">Anas_00979</name>
</gene>
<dbReference type="GO" id="GO:0006597">
    <property type="term" value="P:spermine biosynthetic process"/>
    <property type="evidence" value="ECO:0007669"/>
    <property type="project" value="TreeGrafter"/>
</dbReference>
<dbReference type="PANTHER" id="PTHR11570:SF0">
    <property type="entry name" value="S-ADENOSYLMETHIONINE DECARBOXYLASE PROENZYME"/>
    <property type="match status" value="1"/>
</dbReference>
<name>A0A5N5STY4_9CRUS</name>
<dbReference type="SUPFAM" id="SSF56276">
    <property type="entry name" value="S-adenosylmethionine decarboxylase"/>
    <property type="match status" value="1"/>
</dbReference>
<comment type="catalytic activity">
    <reaction evidence="5">
        <text>S-adenosyl-L-methionine + H(+) = S-adenosyl 3-(methylsulfanyl)propylamine + CO2</text>
        <dbReference type="Rhea" id="RHEA:15981"/>
        <dbReference type="ChEBI" id="CHEBI:15378"/>
        <dbReference type="ChEBI" id="CHEBI:16526"/>
        <dbReference type="ChEBI" id="CHEBI:57443"/>
        <dbReference type="ChEBI" id="CHEBI:59789"/>
        <dbReference type="EC" id="4.1.1.50"/>
    </reaction>
</comment>
<evidence type="ECO:0000256" key="5">
    <source>
        <dbReference type="ARBA" id="ARBA00048112"/>
    </source>
</evidence>
<dbReference type="UniPathway" id="UPA00331">
    <property type="reaction ID" value="UER00451"/>
</dbReference>
<keyword evidence="6" id="KW-0732">Signal</keyword>
<reference evidence="7 8" key="1">
    <citation type="journal article" date="2019" name="PLoS Biol.">
        <title>Sex chromosomes control vertical transmission of feminizing Wolbachia symbionts in an isopod.</title>
        <authorList>
            <person name="Becking T."/>
            <person name="Chebbi M.A."/>
            <person name="Giraud I."/>
            <person name="Moumen B."/>
            <person name="Laverre T."/>
            <person name="Caubet Y."/>
            <person name="Peccoud J."/>
            <person name="Gilbert C."/>
            <person name="Cordaux R."/>
        </authorList>
    </citation>
    <scope>NUCLEOTIDE SEQUENCE [LARGE SCALE GENOMIC DNA]</scope>
    <source>
        <strain evidence="7">ANa2</strain>
        <tissue evidence="7">Whole body excluding digestive tract and cuticle</tissue>
    </source>
</reference>
<organism evidence="7 8">
    <name type="scientific">Armadillidium nasatum</name>
    <dbReference type="NCBI Taxonomy" id="96803"/>
    <lineage>
        <taxon>Eukaryota</taxon>
        <taxon>Metazoa</taxon>
        <taxon>Ecdysozoa</taxon>
        <taxon>Arthropoda</taxon>
        <taxon>Crustacea</taxon>
        <taxon>Multicrustacea</taxon>
        <taxon>Malacostraca</taxon>
        <taxon>Eumalacostraca</taxon>
        <taxon>Peracarida</taxon>
        <taxon>Isopoda</taxon>
        <taxon>Oniscidea</taxon>
        <taxon>Crinocheta</taxon>
        <taxon>Armadillidiidae</taxon>
        <taxon>Armadillidium</taxon>
    </lineage>
</organism>
<proteinExistence type="inferred from homology"/>
<dbReference type="GO" id="GO:0004014">
    <property type="term" value="F:adenosylmethionine decarboxylase activity"/>
    <property type="evidence" value="ECO:0007669"/>
    <property type="project" value="UniProtKB-EC"/>
</dbReference>
<evidence type="ECO:0000256" key="1">
    <source>
        <dbReference type="ARBA" id="ARBA00004911"/>
    </source>
</evidence>
<dbReference type="Pfam" id="PF01536">
    <property type="entry name" value="SAM_decarbox"/>
    <property type="match status" value="1"/>
</dbReference>
<evidence type="ECO:0000313" key="8">
    <source>
        <dbReference type="Proteomes" id="UP000326759"/>
    </source>
</evidence>
<comment type="similarity">
    <text evidence="2">Belongs to the eukaryotic AdoMetDC family.</text>
</comment>
<feature type="signal peptide" evidence="6">
    <location>
        <begin position="1"/>
        <end position="34"/>
    </location>
</feature>
<sequence>MFISSSRFILKTCGTTTPLLCLPLLMSMVQEYSGFDNVQDLFYSRKNFKRPELQRTPHRSFQEEAEILNQFFPGKGGRAYCLGSFNGDDCWYLYYFSAASIKRKLMARQNLPSNRSIKSKNENDQTLEVLMTGVDPKKMVNFYKENCPSASEATKVSGIGNLIPGMTIDDFLFDPCGYSMNGVSKTVPGGYMTIHVTPEPEFSYVSFETNIHHKNYKDLIKRVVKLFGPKQFVVTFFSSEGKPFIEFEEDQTERSYYDDYYVEDLQVCRLPGYDLTYALFNRFPS</sequence>
<dbReference type="GO" id="GO:0008295">
    <property type="term" value="P:spermidine biosynthetic process"/>
    <property type="evidence" value="ECO:0007669"/>
    <property type="project" value="UniProtKB-KW"/>
</dbReference>
<dbReference type="AlphaFoldDB" id="A0A5N5STY4"/>
<dbReference type="Gene3D" id="3.60.90.10">
    <property type="entry name" value="S-adenosylmethionine decarboxylase"/>
    <property type="match status" value="1"/>
</dbReference>
<dbReference type="InterPro" id="IPR016067">
    <property type="entry name" value="S-AdoMet_deCO2ase_core"/>
</dbReference>
<dbReference type="Proteomes" id="UP000326759">
    <property type="component" value="Unassembled WGS sequence"/>
</dbReference>
<keyword evidence="3" id="KW-0745">Spermidine biosynthesis</keyword>
<dbReference type="OrthoDB" id="1068353at2759"/>
<comment type="pathway">
    <text evidence="1">Amine and polyamine biosynthesis; S-adenosylmethioninamine biosynthesis; S-adenosylmethioninamine from S-adenosyl-L-methionine: step 1/1.</text>
</comment>
<keyword evidence="8" id="KW-1185">Reference proteome</keyword>